<dbReference type="EMBL" id="BARU01035564">
    <property type="protein sequence ID" value="GAH81977.1"/>
    <property type="molecule type" value="Genomic_DNA"/>
</dbReference>
<evidence type="ECO:0000313" key="1">
    <source>
        <dbReference type="EMBL" id="GAH81977.1"/>
    </source>
</evidence>
<name>X1IJX2_9ZZZZ</name>
<dbReference type="InterPro" id="IPR036291">
    <property type="entry name" value="NAD(P)-bd_dom_sf"/>
</dbReference>
<evidence type="ECO:0008006" key="2">
    <source>
        <dbReference type="Google" id="ProtNLM"/>
    </source>
</evidence>
<gene>
    <name evidence="1" type="ORF">S03H2_55648</name>
</gene>
<dbReference type="SUPFAM" id="SSF51735">
    <property type="entry name" value="NAD(P)-binding Rossmann-fold domains"/>
    <property type="match status" value="1"/>
</dbReference>
<dbReference type="Gene3D" id="3.40.50.720">
    <property type="entry name" value="NAD(P)-binding Rossmann-like Domain"/>
    <property type="match status" value="1"/>
</dbReference>
<organism evidence="1">
    <name type="scientific">marine sediment metagenome</name>
    <dbReference type="NCBI Taxonomy" id="412755"/>
    <lineage>
        <taxon>unclassified sequences</taxon>
        <taxon>metagenomes</taxon>
        <taxon>ecological metagenomes</taxon>
    </lineage>
</organism>
<reference evidence="1" key="1">
    <citation type="journal article" date="2014" name="Front. Microbiol.">
        <title>High frequency of phylogenetically diverse reductive dehalogenase-homologous genes in deep subseafloor sedimentary metagenomes.</title>
        <authorList>
            <person name="Kawai M."/>
            <person name="Futagami T."/>
            <person name="Toyoda A."/>
            <person name="Takaki Y."/>
            <person name="Nishi S."/>
            <person name="Hori S."/>
            <person name="Arai W."/>
            <person name="Tsubouchi T."/>
            <person name="Morono Y."/>
            <person name="Uchiyama I."/>
            <person name="Ito T."/>
            <person name="Fujiyama A."/>
            <person name="Inagaki F."/>
            <person name="Takami H."/>
        </authorList>
    </citation>
    <scope>NUCLEOTIDE SEQUENCE</scope>
    <source>
        <strain evidence="1">Expedition CK06-06</strain>
    </source>
</reference>
<proteinExistence type="predicted"/>
<protein>
    <recommendedName>
        <fullName evidence="2">Gfo/Idh/MocA-like oxidoreductase N-terminal domain-containing protein</fullName>
    </recommendedName>
</protein>
<sequence length="45" mass="4884">MSVKWGIIGTAKIAAKVRRGMRLAQNSELVAIASRTQARADEWAA</sequence>
<accession>X1IJX2</accession>
<feature type="non-terminal residue" evidence="1">
    <location>
        <position position="45"/>
    </location>
</feature>
<comment type="caution">
    <text evidence="1">The sequence shown here is derived from an EMBL/GenBank/DDBJ whole genome shotgun (WGS) entry which is preliminary data.</text>
</comment>
<dbReference type="AlphaFoldDB" id="X1IJX2"/>